<reference evidence="2" key="1">
    <citation type="submission" date="2023-07" db="EMBL/GenBank/DDBJ databases">
        <title>Sequencing the genomes of 1000 actinobacteria strains.</title>
        <authorList>
            <person name="Klenk H.-P."/>
        </authorList>
    </citation>
    <scope>NUCLEOTIDE SEQUENCE</scope>
    <source>
        <strain evidence="2">DSM 13068</strain>
    </source>
</reference>
<dbReference type="RefSeq" id="WP_070508139.1">
    <property type="nucleotide sequence ID" value="NZ_JAKRCW010000009.1"/>
</dbReference>
<dbReference type="InterPro" id="IPR041497">
    <property type="entry name" value="Thump-like"/>
</dbReference>
<gene>
    <name evidence="2" type="ORF">J2S67_001302</name>
</gene>
<dbReference type="Proteomes" id="UP001180715">
    <property type="component" value="Unassembled WGS sequence"/>
</dbReference>
<protein>
    <recommendedName>
        <fullName evidence="1">THUMP-like domain-containing protein</fullName>
    </recommendedName>
</protein>
<comment type="caution">
    <text evidence="2">The sequence shown here is derived from an EMBL/GenBank/DDBJ whole genome shotgun (WGS) entry which is preliminary data.</text>
</comment>
<dbReference type="InterPro" id="IPR029063">
    <property type="entry name" value="SAM-dependent_MTases_sf"/>
</dbReference>
<keyword evidence="3" id="KW-1185">Reference proteome</keyword>
<dbReference type="SUPFAM" id="SSF53335">
    <property type="entry name" value="S-adenosyl-L-methionine-dependent methyltransferases"/>
    <property type="match status" value="1"/>
</dbReference>
<name>A0ABU1Z096_9MICC</name>
<sequence>MASSKKEGSITSNPAEPVAAAFTPEGQELLSQLTPDQAATKKLATELTLSLRKAGHPAGLVSAVVHQLALRFKARAKFGPFAERMILTQAGLEQATRLPVAARHAGRMRDAGVGHVADLGCGLGADAMAMAALGIDVTAVEADEVTAAAATVNTAPFPNVTVVHGLAEEADISAADAVWMDPARRETTTSGTRRRWNPEAFSPPLSFVETLADRGLPMGVKLGPGIPHESIPETAEAQWVEHNGSVVEATLWFNEARRAQVRRAALVLKDDQTAELTSSAAHPDLDSDALALGEDVPIIETDSNLSLPVLSDTATYGTYLHEPAGAVIRAGLVADLAVQLEATGLDPHIAYLTGDTASATPLANSYRIDMVMPYKIKALRSWVRDNRIGQLTIKKRGLDVTPEELRTILLGKGHGDGSATLVLTRIGKQRIVFGCELIPGSAV</sequence>
<dbReference type="EMBL" id="JAVDXX010000001">
    <property type="protein sequence ID" value="MDR7294034.1"/>
    <property type="molecule type" value="Genomic_DNA"/>
</dbReference>
<dbReference type="Gene3D" id="3.40.50.150">
    <property type="entry name" value="Vaccinia Virus protein VP39"/>
    <property type="match status" value="1"/>
</dbReference>
<dbReference type="Pfam" id="PF18096">
    <property type="entry name" value="Thump_like"/>
    <property type="match status" value="1"/>
</dbReference>
<organism evidence="2 3">
    <name type="scientific">Pseudoglutamicibacter albus</name>
    <dbReference type="NCBI Taxonomy" id="98671"/>
    <lineage>
        <taxon>Bacteria</taxon>
        <taxon>Bacillati</taxon>
        <taxon>Actinomycetota</taxon>
        <taxon>Actinomycetes</taxon>
        <taxon>Micrococcales</taxon>
        <taxon>Micrococcaceae</taxon>
        <taxon>Pseudoglutamicibacter</taxon>
    </lineage>
</organism>
<proteinExistence type="predicted"/>
<evidence type="ECO:0000313" key="2">
    <source>
        <dbReference type="EMBL" id="MDR7294034.1"/>
    </source>
</evidence>
<evidence type="ECO:0000313" key="3">
    <source>
        <dbReference type="Proteomes" id="UP001180715"/>
    </source>
</evidence>
<feature type="domain" description="THUMP-like" evidence="1">
    <location>
        <begin position="364"/>
        <end position="436"/>
    </location>
</feature>
<accession>A0ABU1Z096</accession>
<dbReference type="CDD" id="cd02440">
    <property type="entry name" value="AdoMet_MTases"/>
    <property type="match status" value="1"/>
</dbReference>
<evidence type="ECO:0000259" key="1">
    <source>
        <dbReference type="Pfam" id="PF18096"/>
    </source>
</evidence>